<keyword evidence="3" id="KW-1185">Reference proteome</keyword>
<name>A0A4S8KU38_DENBC</name>
<keyword evidence="1" id="KW-0472">Membrane</keyword>
<evidence type="ECO:0000256" key="1">
    <source>
        <dbReference type="SAM" id="Phobius"/>
    </source>
</evidence>
<dbReference type="EMBL" id="ML180056">
    <property type="protein sequence ID" value="THU79231.1"/>
    <property type="molecule type" value="Genomic_DNA"/>
</dbReference>
<accession>A0A4S8KU38</accession>
<evidence type="ECO:0000313" key="2">
    <source>
        <dbReference type="EMBL" id="THU79231.1"/>
    </source>
</evidence>
<keyword evidence="1" id="KW-0812">Transmembrane</keyword>
<proteinExistence type="predicted"/>
<dbReference type="Proteomes" id="UP000297245">
    <property type="component" value="Unassembled WGS sequence"/>
</dbReference>
<dbReference type="AlphaFoldDB" id="A0A4S8KU38"/>
<reference evidence="2 3" key="1">
    <citation type="journal article" date="2019" name="Nat. Ecol. Evol.">
        <title>Megaphylogeny resolves global patterns of mushroom evolution.</title>
        <authorList>
            <person name="Varga T."/>
            <person name="Krizsan K."/>
            <person name="Foldi C."/>
            <person name="Dima B."/>
            <person name="Sanchez-Garcia M."/>
            <person name="Sanchez-Ramirez S."/>
            <person name="Szollosi G.J."/>
            <person name="Szarkandi J.G."/>
            <person name="Papp V."/>
            <person name="Albert L."/>
            <person name="Andreopoulos W."/>
            <person name="Angelini C."/>
            <person name="Antonin V."/>
            <person name="Barry K.W."/>
            <person name="Bougher N.L."/>
            <person name="Buchanan P."/>
            <person name="Buyck B."/>
            <person name="Bense V."/>
            <person name="Catcheside P."/>
            <person name="Chovatia M."/>
            <person name="Cooper J."/>
            <person name="Damon W."/>
            <person name="Desjardin D."/>
            <person name="Finy P."/>
            <person name="Geml J."/>
            <person name="Haridas S."/>
            <person name="Hughes K."/>
            <person name="Justo A."/>
            <person name="Karasinski D."/>
            <person name="Kautmanova I."/>
            <person name="Kiss B."/>
            <person name="Kocsube S."/>
            <person name="Kotiranta H."/>
            <person name="LaButti K.M."/>
            <person name="Lechner B.E."/>
            <person name="Liimatainen K."/>
            <person name="Lipzen A."/>
            <person name="Lukacs Z."/>
            <person name="Mihaltcheva S."/>
            <person name="Morgado L.N."/>
            <person name="Niskanen T."/>
            <person name="Noordeloos M.E."/>
            <person name="Ohm R.A."/>
            <person name="Ortiz-Santana B."/>
            <person name="Ovrebo C."/>
            <person name="Racz N."/>
            <person name="Riley R."/>
            <person name="Savchenko A."/>
            <person name="Shiryaev A."/>
            <person name="Soop K."/>
            <person name="Spirin V."/>
            <person name="Szebenyi C."/>
            <person name="Tomsovsky M."/>
            <person name="Tulloss R.E."/>
            <person name="Uehling J."/>
            <person name="Grigoriev I.V."/>
            <person name="Vagvolgyi C."/>
            <person name="Papp T."/>
            <person name="Martin F.M."/>
            <person name="Miettinen O."/>
            <person name="Hibbett D.S."/>
            <person name="Nagy L.G."/>
        </authorList>
    </citation>
    <scope>NUCLEOTIDE SEQUENCE [LARGE SCALE GENOMIC DNA]</scope>
    <source>
        <strain evidence="2 3">CBS 962.96</strain>
    </source>
</reference>
<sequence length="98" mass="10797">MDNWDVSGRVFHFVFPVVILTLFRFLVSRIQNLTLQAHGHPMNSVGKPPALALLPTWQAQPQAQHAHYEVAADPPTPPDLQISSLPLLARSPSFGCCS</sequence>
<protein>
    <submittedName>
        <fullName evidence="2">Uncharacterized protein</fullName>
    </submittedName>
</protein>
<feature type="transmembrane region" description="Helical" evidence="1">
    <location>
        <begin position="6"/>
        <end position="27"/>
    </location>
</feature>
<keyword evidence="1" id="KW-1133">Transmembrane helix</keyword>
<evidence type="ECO:0000313" key="3">
    <source>
        <dbReference type="Proteomes" id="UP000297245"/>
    </source>
</evidence>
<gene>
    <name evidence="2" type="ORF">K435DRAFT_30980</name>
</gene>
<organism evidence="2 3">
    <name type="scientific">Dendrothele bispora (strain CBS 962.96)</name>
    <dbReference type="NCBI Taxonomy" id="1314807"/>
    <lineage>
        <taxon>Eukaryota</taxon>
        <taxon>Fungi</taxon>
        <taxon>Dikarya</taxon>
        <taxon>Basidiomycota</taxon>
        <taxon>Agaricomycotina</taxon>
        <taxon>Agaricomycetes</taxon>
        <taxon>Agaricomycetidae</taxon>
        <taxon>Agaricales</taxon>
        <taxon>Agaricales incertae sedis</taxon>
        <taxon>Dendrothele</taxon>
    </lineage>
</organism>